<dbReference type="SUPFAM" id="SSF48208">
    <property type="entry name" value="Six-hairpin glycosidases"/>
    <property type="match status" value="1"/>
</dbReference>
<dbReference type="SMR" id="A0A420HZC4"/>
<name>A0A420HZC4_9PEZI</name>
<dbReference type="GO" id="GO:0005975">
    <property type="term" value="P:carbohydrate metabolic process"/>
    <property type="evidence" value="ECO:0007669"/>
    <property type="project" value="InterPro"/>
</dbReference>
<dbReference type="GO" id="GO:0003824">
    <property type="term" value="F:catalytic activity"/>
    <property type="evidence" value="ECO:0007669"/>
    <property type="project" value="UniProtKB-ARBA"/>
</dbReference>
<gene>
    <name evidence="1" type="ORF">OnM2_030055</name>
</gene>
<accession>A0A420HZC4</accession>
<dbReference type="PIRSF" id="PIRSF028846">
    <property type="entry name" value="UCP028846"/>
    <property type="match status" value="1"/>
</dbReference>
<dbReference type="Proteomes" id="UP000286134">
    <property type="component" value="Unassembled WGS sequence"/>
</dbReference>
<reference evidence="1 2" key="1">
    <citation type="journal article" date="2018" name="BMC Genomics">
        <title>Comparative genome analyses reveal sequence features reflecting distinct modes of host-adaptation between dicot and monocot powdery mildew.</title>
        <authorList>
            <person name="Wu Y."/>
            <person name="Ma X."/>
            <person name="Pan Z."/>
            <person name="Kale S.D."/>
            <person name="Song Y."/>
            <person name="King H."/>
            <person name="Zhang Q."/>
            <person name="Presley C."/>
            <person name="Deng X."/>
            <person name="Wei C.I."/>
            <person name="Xiao S."/>
        </authorList>
    </citation>
    <scope>NUCLEOTIDE SEQUENCE [LARGE SCALE GENOMIC DNA]</scope>
    <source>
        <strain evidence="1">UMSG2</strain>
    </source>
</reference>
<dbReference type="InterPro" id="IPR012341">
    <property type="entry name" value="6hp_glycosidase-like_sf"/>
</dbReference>
<dbReference type="Pfam" id="PF06824">
    <property type="entry name" value="Glyco_hydro_125"/>
    <property type="match status" value="1"/>
</dbReference>
<evidence type="ECO:0000313" key="2">
    <source>
        <dbReference type="Proteomes" id="UP000286134"/>
    </source>
</evidence>
<dbReference type="STRING" id="212602.A0A420HZC4"/>
<evidence type="ECO:0000313" key="1">
    <source>
        <dbReference type="EMBL" id="RKF62775.1"/>
    </source>
</evidence>
<dbReference type="Gene3D" id="1.50.10.10">
    <property type="match status" value="1"/>
</dbReference>
<dbReference type="InterPro" id="IPR008928">
    <property type="entry name" value="6-hairpin_glycosidase_sf"/>
</dbReference>
<organism evidence="1 2">
    <name type="scientific">Erysiphe neolycopersici</name>
    <dbReference type="NCBI Taxonomy" id="212602"/>
    <lineage>
        <taxon>Eukaryota</taxon>
        <taxon>Fungi</taxon>
        <taxon>Dikarya</taxon>
        <taxon>Ascomycota</taxon>
        <taxon>Pezizomycotina</taxon>
        <taxon>Leotiomycetes</taxon>
        <taxon>Erysiphales</taxon>
        <taxon>Erysiphaceae</taxon>
        <taxon>Erysiphe</taxon>
    </lineage>
</organism>
<dbReference type="OrthoDB" id="7771656at2759"/>
<proteinExistence type="predicted"/>
<dbReference type="SMART" id="SM01149">
    <property type="entry name" value="DUF1237"/>
    <property type="match status" value="1"/>
</dbReference>
<comment type="caution">
    <text evidence="1">The sequence shown here is derived from an EMBL/GenBank/DDBJ whole genome shotgun (WGS) entry which is preliminary data.</text>
</comment>
<sequence>MSLIWITWFQVVIITVITKLLGIVGAVQCPDYASYSQASHEPLSGGRHNLSYMRPQPICRSFNSSDVEDIILDMKSVIKDPDLYRLFENSFPNTLDTAVKWRGTAANNSKEELAFLITGDINAMWLRDSANQMQTYRSILKASSSSDSLASLYRGVINLQARYINLAPFCNSFQPPVESGLAPTKNQENPDQVNPHPNADQVFECKYELDSLAAFLEISTIYFEATKDTQFFKDFQWVSAVKTIIKTTELLMKGTYASDGSINKCPYTWNRQTTSGSETLTNAGCGNPVKGDIGLVRSAFRPSDDATIYQFFIPANMMFASYLSSASKIMASLGTENELADHMNQLSLTIRAAITKYAIVHDATYGDVYAYEVDGFGSINRMDDANIPSLLSAPIFRYLNTSDTIYCNTRRYVLSEDNPYFMRGPIINAIGGPHLGPGMAWPMASFVRILTSDDEKEITAALREIVSSTAGLGLIHESINSFNESQWTRQWFSWANGLFGECLLDLKARKIEILAQSFQ</sequence>
<dbReference type="PANTHER" id="PTHR31047:SF1">
    <property type="entry name" value="DUF1237 DOMAIN-CONTAINING PROTEIN"/>
    <property type="match status" value="1"/>
</dbReference>
<protein>
    <submittedName>
        <fullName evidence="1">Meiotically up-regulated gene 157 protein</fullName>
    </submittedName>
</protein>
<dbReference type="EMBL" id="MCFK01003066">
    <property type="protein sequence ID" value="RKF62775.1"/>
    <property type="molecule type" value="Genomic_DNA"/>
</dbReference>
<dbReference type="AlphaFoldDB" id="A0A420HZC4"/>
<dbReference type="PANTHER" id="PTHR31047">
    <property type="entry name" value="MEIOTICALLY UP-REGULATED GENE 157 PROTEIN"/>
    <property type="match status" value="1"/>
</dbReference>
<keyword evidence="2" id="KW-1185">Reference proteome</keyword>
<dbReference type="InterPro" id="IPR008313">
    <property type="entry name" value="GH125"/>
</dbReference>